<dbReference type="AlphaFoldDB" id="A0A2I1HH72"/>
<proteinExistence type="predicted"/>
<sequence>MALNNDKVSDNVEFEVSSSKELEGSGSKEFKGSDSEEFEKFKESSTKESKARKLIDYLIIE</sequence>
<accession>A0A2I1HH72</accession>
<comment type="caution">
    <text evidence="2">The sequence shown here is derived from an EMBL/GenBank/DDBJ whole genome shotgun (WGS) entry which is preliminary data.</text>
</comment>
<dbReference type="EMBL" id="LLXI01002915">
    <property type="protein sequence ID" value="PKY58233.1"/>
    <property type="molecule type" value="Genomic_DNA"/>
</dbReference>
<keyword evidence="3" id="KW-1185">Reference proteome</keyword>
<evidence type="ECO:0000313" key="3">
    <source>
        <dbReference type="Proteomes" id="UP000234323"/>
    </source>
</evidence>
<dbReference type="Proteomes" id="UP000234323">
    <property type="component" value="Unassembled WGS sequence"/>
</dbReference>
<protein>
    <submittedName>
        <fullName evidence="2">Uncharacterized protein</fullName>
    </submittedName>
</protein>
<reference evidence="2 3" key="1">
    <citation type="submission" date="2015-10" db="EMBL/GenBank/DDBJ databases">
        <title>Genome analyses suggest a sexual origin of heterokaryosis in a supposedly ancient asexual fungus.</title>
        <authorList>
            <person name="Ropars J."/>
            <person name="Sedzielewska K."/>
            <person name="Noel J."/>
            <person name="Charron P."/>
            <person name="Farinelli L."/>
            <person name="Marton T."/>
            <person name="Kruger M."/>
            <person name="Pelin A."/>
            <person name="Brachmann A."/>
            <person name="Corradi N."/>
        </authorList>
    </citation>
    <scope>NUCLEOTIDE SEQUENCE [LARGE SCALE GENOMIC DNA]</scope>
    <source>
        <strain evidence="2 3">A4</strain>
    </source>
</reference>
<name>A0A2I1HH72_9GLOM</name>
<evidence type="ECO:0000313" key="2">
    <source>
        <dbReference type="EMBL" id="PKY58233.1"/>
    </source>
</evidence>
<feature type="region of interest" description="Disordered" evidence="1">
    <location>
        <begin position="1"/>
        <end position="50"/>
    </location>
</feature>
<gene>
    <name evidence="2" type="ORF">RhiirA4_479980</name>
</gene>
<organism evidence="2 3">
    <name type="scientific">Rhizophagus irregularis</name>
    <dbReference type="NCBI Taxonomy" id="588596"/>
    <lineage>
        <taxon>Eukaryota</taxon>
        <taxon>Fungi</taxon>
        <taxon>Fungi incertae sedis</taxon>
        <taxon>Mucoromycota</taxon>
        <taxon>Glomeromycotina</taxon>
        <taxon>Glomeromycetes</taxon>
        <taxon>Glomerales</taxon>
        <taxon>Glomeraceae</taxon>
        <taxon>Rhizophagus</taxon>
    </lineage>
</organism>
<evidence type="ECO:0000256" key="1">
    <source>
        <dbReference type="SAM" id="MobiDB-lite"/>
    </source>
</evidence>
<feature type="compositionally biased region" description="Basic and acidic residues" evidence="1">
    <location>
        <begin position="18"/>
        <end position="50"/>
    </location>
</feature>